<dbReference type="EMBL" id="UOEB01000213">
    <property type="protein sequence ID" value="VAV85273.1"/>
    <property type="molecule type" value="Genomic_DNA"/>
</dbReference>
<proteinExistence type="predicted"/>
<dbReference type="Gene3D" id="3.40.710.10">
    <property type="entry name" value="DD-peptidase/beta-lactamase superfamily"/>
    <property type="match status" value="1"/>
</dbReference>
<protein>
    <submittedName>
        <fullName evidence="4">Beta-lactamase class C-like and penicillin binding proteins (PBPs) superfamily</fullName>
    </submittedName>
</protein>
<dbReference type="InterPro" id="IPR001466">
    <property type="entry name" value="Beta-lactam-related"/>
</dbReference>
<evidence type="ECO:0000259" key="3">
    <source>
        <dbReference type="Pfam" id="PF00144"/>
    </source>
</evidence>
<comment type="subcellular location">
    <subcellularLocation>
        <location evidence="1">Membrane</location>
    </subcellularLocation>
</comment>
<evidence type="ECO:0000256" key="1">
    <source>
        <dbReference type="ARBA" id="ARBA00004370"/>
    </source>
</evidence>
<feature type="domain" description="Beta-lactamase-related" evidence="3">
    <location>
        <begin position="46"/>
        <end position="348"/>
    </location>
</feature>
<gene>
    <name evidence="4" type="ORF">MNBD_BACTEROID02-1578</name>
</gene>
<dbReference type="InterPro" id="IPR050491">
    <property type="entry name" value="AmpC-like"/>
</dbReference>
<reference evidence="4" key="1">
    <citation type="submission" date="2018-06" db="EMBL/GenBank/DDBJ databases">
        <authorList>
            <person name="Zhirakovskaya E."/>
        </authorList>
    </citation>
    <scope>NUCLEOTIDE SEQUENCE</scope>
</reference>
<dbReference type="SUPFAM" id="SSF56601">
    <property type="entry name" value="beta-lactamase/transpeptidase-like"/>
    <property type="match status" value="1"/>
</dbReference>
<dbReference type="PANTHER" id="PTHR46825:SF11">
    <property type="entry name" value="PENICILLIN-BINDING PROTEIN 4"/>
    <property type="match status" value="1"/>
</dbReference>
<dbReference type="Pfam" id="PF00144">
    <property type="entry name" value="Beta-lactamase"/>
    <property type="match status" value="1"/>
</dbReference>
<dbReference type="AlphaFoldDB" id="A0A3B0RL72"/>
<accession>A0A3B0RL72</accession>
<name>A0A3B0RL72_9ZZZZ</name>
<organism evidence="4">
    <name type="scientific">hydrothermal vent metagenome</name>
    <dbReference type="NCBI Taxonomy" id="652676"/>
    <lineage>
        <taxon>unclassified sequences</taxon>
        <taxon>metagenomes</taxon>
        <taxon>ecological metagenomes</taxon>
    </lineage>
</organism>
<dbReference type="GO" id="GO:0016020">
    <property type="term" value="C:membrane"/>
    <property type="evidence" value="ECO:0007669"/>
    <property type="project" value="UniProtKB-SubCell"/>
</dbReference>
<dbReference type="PROSITE" id="PS51257">
    <property type="entry name" value="PROKAR_LIPOPROTEIN"/>
    <property type="match status" value="1"/>
</dbReference>
<sequence length="375" mass="42569">MKNLLIVLAIIFVSCKSPSDKKTETKSIELVRLQTSIDSLFNSEVEENESGAAILVSYDSEMIIGKGYGLRDIENNEPITTNTNMRMASVSKQFTALSVLSLVDKGLLSLNDSIKKIWPYHVFENITIQHLLNHTSGLADYEAPYFLKDWDKSKIVENKDILDWLSTNPKPIFEAGKGWEYSNTAYVVLANLVEKVSGKEFSIYAKKNVFEKAGMKEANYYNLANPIKIKERAYCYEKDSLGNWGKVDGNFMNGLMGDGSVYTSVEDYFEYDLALRKKSILSEETHDLIFKPSSTYQVNGEDRHYAMGWVVTDSTATHTGGWFGTNTFTKRYLNKPLTIAIFMNRNTLFENDLIKKTDSLVLEYVNTTTNNAYKK</sequence>
<dbReference type="InterPro" id="IPR012338">
    <property type="entry name" value="Beta-lactam/transpept-like"/>
</dbReference>
<evidence type="ECO:0000313" key="4">
    <source>
        <dbReference type="EMBL" id="VAV85273.1"/>
    </source>
</evidence>
<evidence type="ECO:0000256" key="2">
    <source>
        <dbReference type="ARBA" id="ARBA00023136"/>
    </source>
</evidence>
<dbReference type="PANTHER" id="PTHR46825">
    <property type="entry name" value="D-ALANYL-D-ALANINE-CARBOXYPEPTIDASE/ENDOPEPTIDASE AMPH"/>
    <property type="match status" value="1"/>
</dbReference>
<keyword evidence="2" id="KW-0472">Membrane</keyword>